<gene>
    <name evidence="2" type="ORF">GCM10022261_27260</name>
</gene>
<feature type="region of interest" description="Disordered" evidence="1">
    <location>
        <begin position="1"/>
        <end position="82"/>
    </location>
</feature>
<evidence type="ECO:0000256" key="1">
    <source>
        <dbReference type="SAM" id="MobiDB-lite"/>
    </source>
</evidence>
<feature type="compositionally biased region" description="Polar residues" evidence="1">
    <location>
        <begin position="20"/>
        <end position="30"/>
    </location>
</feature>
<name>A0ABP8EMQ0_9MICO</name>
<dbReference type="Proteomes" id="UP001501586">
    <property type="component" value="Unassembled WGS sequence"/>
</dbReference>
<dbReference type="EMBL" id="BAABAZ010000009">
    <property type="protein sequence ID" value="GAA4285195.1"/>
    <property type="molecule type" value="Genomic_DNA"/>
</dbReference>
<evidence type="ECO:0000313" key="2">
    <source>
        <dbReference type="EMBL" id="GAA4285195.1"/>
    </source>
</evidence>
<protein>
    <submittedName>
        <fullName evidence="2">Uncharacterized protein</fullName>
    </submittedName>
</protein>
<proteinExistence type="predicted"/>
<sequence>MHPSEAPIRSRSLTRRSEPAHNQMNTLRQDPSSRRAEQTQPGAQALHTAPPPPINECGVIGPLRRQRRGQDGPTPGPGWARA</sequence>
<reference evidence="3" key="1">
    <citation type="journal article" date="2019" name="Int. J. Syst. Evol. Microbiol.">
        <title>The Global Catalogue of Microorganisms (GCM) 10K type strain sequencing project: providing services to taxonomists for standard genome sequencing and annotation.</title>
        <authorList>
            <consortium name="The Broad Institute Genomics Platform"/>
            <consortium name="The Broad Institute Genome Sequencing Center for Infectious Disease"/>
            <person name="Wu L."/>
            <person name="Ma J."/>
        </authorList>
    </citation>
    <scope>NUCLEOTIDE SEQUENCE [LARGE SCALE GENOMIC DNA]</scope>
    <source>
        <strain evidence="3">JCM 17458</strain>
    </source>
</reference>
<comment type="caution">
    <text evidence="2">The sequence shown here is derived from an EMBL/GenBank/DDBJ whole genome shotgun (WGS) entry which is preliminary data.</text>
</comment>
<keyword evidence="3" id="KW-1185">Reference proteome</keyword>
<accession>A0ABP8EMQ0</accession>
<evidence type="ECO:0000313" key="3">
    <source>
        <dbReference type="Proteomes" id="UP001501586"/>
    </source>
</evidence>
<organism evidence="2 3">
    <name type="scientific">Brevibacterium daeguense</name>
    <dbReference type="NCBI Taxonomy" id="909936"/>
    <lineage>
        <taxon>Bacteria</taxon>
        <taxon>Bacillati</taxon>
        <taxon>Actinomycetota</taxon>
        <taxon>Actinomycetes</taxon>
        <taxon>Micrococcales</taxon>
        <taxon>Brevibacteriaceae</taxon>
        <taxon>Brevibacterium</taxon>
    </lineage>
</organism>